<sequence>MYKPMYAVLRSKYPDRRSVSTEELYQWIGHPEHIGIPAWENTCAVRMSLALIRAGVPVQGERLLVQAGECQGKLLQPSQTKLARFLARGWGAPERYAGGPAAQKGIGNRHGVISFYHLWGPTDRQGHIDLVAPYSLNDLACEEDCYWSSTEVWFWSLK</sequence>
<protein>
    <submittedName>
        <fullName evidence="1">Type VI secretion system amidase effector protein Tae4</fullName>
    </submittedName>
</protein>
<dbReference type="RefSeq" id="WP_258856236.1">
    <property type="nucleotide sequence ID" value="NZ_JANUGV010000002.1"/>
</dbReference>
<dbReference type="InterPro" id="IPR025562">
    <property type="entry name" value="Tae4"/>
</dbReference>
<dbReference type="Gene3D" id="3.90.1720.80">
    <property type="match status" value="1"/>
</dbReference>
<evidence type="ECO:0000313" key="1">
    <source>
        <dbReference type="EMBL" id="MCS0608547.1"/>
    </source>
</evidence>
<organism evidence="1 2">
    <name type="scientific">Massilia solisilvae</name>
    <dbReference type="NCBI Taxonomy" id="1811225"/>
    <lineage>
        <taxon>Bacteria</taxon>
        <taxon>Pseudomonadati</taxon>
        <taxon>Pseudomonadota</taxon>
        <taxon>Betaproteobacteria</taxon>
        <taxon>Burkholderiales</taxon>
        <taxon>Oxalobacteraceae</taxon>
        <taxon>Telluria group</taxon>
        <taxon>Massilia</taxon>
    </lineage>
</organism>
<comment type="caution">
    <text evidence="1">The sequence shown here is derived from an EMBL/GenBank/DDBJ whole genome shotgun (WGS) entry which is preliminary data.</text>
</comment>
<gene>
    <name evidence="1" type="ORF">NX773_10265</name>
</gene>
<proteinExistence type="predicted"/>
<dbReference type="Proteomes" id="UP001205861">
    <property type="component" value="Unassembled WGS sequence"/>
</dbReference>
<dbReference type="Gene3D" id="4.10.280.80">
    <property type="match status" value="1"/>
</dbReference>
<evidence type="ECO:0000313" key="2">
    <source>
        <dbReference type="Proteomes" id="UP001205861"/>
    </source>
</evidence>
<name>A0ABT2BJ64_9BURK</name>
<dbReference type="Pfam" id="PF14113">
    <property type="entry name" value="Tae4"/>
    <property type="match status" value="1"/>
</dbReference>
<dbReference type="EMBL" id="JANUGV010000002">
    <property type="protein sequence ID" value="MCS0608547.1"/>
    <property type="molecule type" value="Genomic_DNA"/>
</dbReference>
<accession>A0ABT2BJ64</accession>
<reference evidence="1 2" key="1">
    <citation type="submission" date="2022-08" db="EMBL/GenBank/DDBJ databases">
        <title>Reclassification of Massilia species as members of the genera Telluria, Duganella, Pseudoduganella, Mokoshia gen. nov. and Zemynaea gen. nov. using orthogonal and non-orthogonal genome-based approaches.</title>
        <authorList>
            <person name="Bowman J.P."/>
        </authorList>
    </citation>
    <scope>NUCLEOTIDE SEQUENCE [LARGE SCALE GENOMIC DNA]</scope>
    <source>
        <strain evidence="1 2">JCM 31607</strain>
    </source>
</reference>
<keyword evidence="2" id="KW-1185">Reference proteome</keyword>